<dbReference type="CDD" id="cd01427">
    <property type="entry name" value="HAD_like"/>
    <property type="match status" value="1"/>
</dbReference>
<dbReference type="Pfam" id="PF12710">
    <property type="entry name" value="HAD"/>
    <property type="match status" value="1"/>
</dbReference>
<feature type="chain" id="PRO_5032548178" evidence="1">
    <location>
        <begin position="25"/>
        <end position="329"/>
    </location>
</feature>
<accession>A0A844HM55</accession>
<dbReference type="InterPro" id="IPR023214">
    <property type="entry name" value="HAD_sf"/>
</dbReference>
<dbReference type="GO" id="GO:0016787">
    <property type="term" value="F:hydrolase activity"/>
    <property type="evidence" value="ECO:0007669"/>
    <property type="project" value="UniProtKB-KW"/>
</dbReference>
<gene>
    <name evidence="2" type="ORF">GL300_13165</name>
</gene>
<sequence>MSIRSGSATALGAVLAILASPVLADPLPSWNEGATKAAIIEFVESVTDPALDSYVPEADRVATFDNDGTLWAEQPFYFQGIYALDVLKKKAEADPSILSSDVLKAAASGDIKGATAKGVEGLIEVGNISHAGMTVDQFQKDAREWLTTATHPTTGMHYADMTYQPMLELLSYLRDEGFTTYIVSGGGADFLRSFAQEAYGIPPAQVVGTEGDTKYEEVDGKMVLMKRGGVSFIDDKEGKPVGISRHIGQRPIFVAGNSDGDFAMLEYATSGEGPAFGLIVHHTDADREFAYDREGHIGVLSRGLDEAEKRGWHLVDMKNDWARIWSVPK</sequence>
<dbReference type="Proteomes" id="UP000449846">
    <property type="component" value="Unassembled WGS sequence"/>
</dbReference>
<dbReference type="OrthoDB" id="9799365at2"/>
<proteinExistence type="predicted"/>
<dbReference type="Gene3D" id="3.40.50.1000">
    <property type="entry name" value="HAD superfamily/HAD-like"/>
    <property type="match status" value="1"/>
</dbReference>
<dbReference type="SUPFAM" id="SSF56784">
    <property type="entry name" value="HAD-like"/>
    <property type="match status" value="1"/>
</dbReference>
<organism evidence="2 3">
    <name type="scientific">Paracoccus litorisediminis</name>
    <dbReference type="NCBI Taxonomy" id="2006130"/>
    <lineage>
        <taxon>Bacteria</taxon>
        <taxon>Pseudomonadati</taxon>
        <taxon>Pseudomonadota</taxon>
        <taxon>Alphaproteobacteria</taxon>
        <taxon>Rhodobacterales</taxon>
        <taxon>Paracoccaceae</taxon>
        <taxon>Paracoccus</taxon>
    </lineage>
</organism>
<reference evidence="2 3" key="1">
    <citation type="submission" date="2019-11" db="EMBL/GenBank/DDBJ databases">
        <authorList>
            <person name="Dong K."/>
        </authorList>
    </citation>
    <scope>NUCLEOTIDE SEQUENCE [LARGE SCALE GENOMIC DNA]</scope>
    <source>
        <strain evidence="2 3">NBRC 112902</strain>
    </source>
</reference>
<keyword evidence="3" id="KW-1185">Reference proteome</keyword>
<dbReference type="InterPro" id="IPR036412">
    <property type="entry name" value="HAD-like_sf"/>
</dbReference>
<feature type="signal peptide" evidence="1">
    <location>
        <begin position="1"/>
        <end position="24"/>
    </location>
</feature>
<evidence type="ECO:0000313" key="3">
    <source>
        <dbReference type="Proteomes" id="UP000449846"/>
    </source>
</evidence>
<comment type="caution">
    <text evidence="2">The sequence shown here is derived from an EMBL/GenBank/DDBJ whole genome shotgun (WGS) entry which is preliminary data.</text>
</comment>
<dbReference type="RefSeq" id="WP_155040098.1">
    <property type="nucleotide sequence ID" value="NZ_JBHGCD010000007.1"/>
</dbReference>
<evidence type="ECO:0000313" key="2">
    <source>
        <dbReference type="EMBL" id="MTH60159.1"/>
    </source>
</evidence>
<protein>
    <submittedName>
        <fullName evidence="2">Haloacid dehalogenase-like hydrolase</fullName>
    </submittedName>
</protein>
<keyword evidence="2" id="KW-0378">Hydrolase</keyword>
<name>A0A844HM55_9RHOB</name>
<keyword evidence="1" id="KW-0732">Signal</keyword>
<evidence type="ECO:0000256" key="1">
    <source>
        <dbReference type="SAM" id="SignalP"/>
    </source>
</evidence>
<dbReference type="AlphaFoldDB" id="A0A844HM55"/>
<dbReference type="EMBL" id="WMIG01000006">
    <property type="protein sequence ID" value="MTH60159.1"/>
    <property type="molecule type" value="Genomic_DNA"/>
</dbReference>